<dbReference type="AlphaFoldDB" id="A0AA96WAN0"/>
<accession>A0AA96WAN0</accession>
<dbReference type="Pfam" id="PF10609">
    <property type="entry name" value="ParA"/>
    <property type="match status" value="1"/>
</dbReference>
<dbReference type="InterPro" id="IPR027417">
    <property type="entry name" value="P-loop_NTPase"/>
</dbReference>
<dbReference type="RefSeq" id="WP_316432879.1">
    <property type="nucleotide sequence ID" value="NZ_CP053586.1"/>
</dbReference>
<organism evidence="3">
    <name type="scientific">Leptolyngbya sp. NK1-12</name>
    <dbReference type="NCBI Taxonomy" id="2547451"/>
    <lineage>
        <taxon>Bacteria</taxon>
        <taxon>Bacillati</taxon>
        <taxon>Cyanobacteriota</taxon>
        <taxon>Cyanophyceae</taxon>
        <taxon>Leptolyngbyales</taxon>
        <taxon>Leptolyngbyaceae</taxon>
        <taxon>Leptolyngbya group</taxon>
        <taxon>Leptolyngbya</taxon>
    </lineage>
</organism>
<dbReference type="Gene3D" id="3.40.50.300">
    <property type="entry name" value="P-loop containing nucleotide triphosphate hydrolases"/>
    <property type="match status" value="1"/>
</dbReference>
<keyword evidence="1" id="KW-0547">Nucleotide-binding</keyword>
<dbReference type="InterPro" id="IPR050678">
    <property type="entry name" value="DNA_Partitioning_ATPase"/>
</dbReference>
<dbReference type="EMBL" id="CP053586">
    <property type="protein sequence ID" value="WNZ21619.1"/>
    <property type="molecule type" value="Genomic_DNA"/>
</dbReference>
<sequence>MPKIIAIHSYRGGTGKSNLTANLAAAIALQGNRVAVVDTDLQSPGIHTLFSIDEHSTDQTLNDYLWDRCPIQDTAYDVSSKLEIETTGRLFLVPASVNAEEIARILSEGYNVSLLNDGFRQLIKELELDYLFIDTHPGLSRETLLSIAVSNLLILILRPDQQDFQGTAVTIDVARQLKVRKLSLVINKVLSKLDRAALQQKVETTYNATVAGIFPLSEDMIELGSSGLFYLQHANHPFTQTLHQVATQIMNGP</sequence>
<dbReference type="SUPFAM" id="SSF52540">
    <property type="entry name" value="P-loop containing nucleoside triphosphate hydrolases"/>
    <property type="match status" value="1"/>
</dbReference>
<evidence type="ECO:0000313" key="3">
    <source>
        <dbReference type="EMBL" id="WNZ21619.1"/>
    </source>
</evidence>
<reference evidence="3" key="1">
    <citation type="submission" date="2020-05" db="EMBL/GenBank/DDBJ databases">
        <authorList>
            <person name="Zhu T."/>
            <person name="Keshari N."/>
            <person name="Lu X."/>
        </authorList>
    </citation>
    <scope>NUCLEOTIDE SEQUENCE</scope>
    <source>
        <strain evidence="3">NK1-12</strain>
    </source>
</reference>
<dbReference type="PANTHER" id="PTHR13696:SF52">
    <property type="entry name" value="PARA FAMILY PROTEIN CT_582"/>
    <property type="match status" value="1"/>
</dbReference>
<evidence type="ECO:0000256" key="2">
    <source>
        <dbReference type="ARBA" id="ARBA00022840"/>
    </source>
</evidence>
<gene>
    <name evidence="3" type="ORF">HJG54_01180</name>
</gene>
<protein>
    <submittedName>
        <fullName evidence="3">MinD/ParA family protein</fullName>
    </submittedName>
</protein>
<dbReference type="InterPro" id="IPR033756">
    <property type="entry name" value="YlxH/NBP35"/>
</dbReference>
<dbReference type="PANTHER" id="PTHR13696">
    <property type="entry name" value="P-LOOP CONTAINING NUCLEOSIDE TRIPHOSPHATE HYDROLASE"/>
    <property type="match status" value="1"/>
</dbReference>
<evidence type="ECO:0000256" key="1">
    <source>
        <dbReference type="ARBA" id="ARBA00022741"/>
    </source>
</evidence>
<keyword evidence="2" id="KW-0067">ATP-binding</keyword>
<proteinExistence type="predicted"/>
<name>A0AA96WAN0_9CYAN</name>